<evidence type="ECO:0000313" key="2">
    <source>
        <dbReference type="Proteomes" id="UP000001312"/>
    </source>
</evidence>
<keyword evidence="2" id="KW-1185">Reference proteome</keyword>
<dbReference type="KEGG" id="ssl:SS1G_07274"/>
<dbReference type="GeneID" id="5488047"/>
<organism evidence="1 2">
    <name type="scientific">Sclerotinia sclerotiorum (strain ATCC 18683 / 1980 / Ss-1)</name>
    <name type="common">White mold</name>
    <name type="synonym">Whetzelinia sclerotiorum</name>
    <dbReference type="NCBI Taxonomy" id="665079"/>
    <lineage>
        <taxon>Eukaryota</taxon>
        <taxon>Fungi</taxon>
        <taxon>Dikarya</taxon>
        <taxon>Ascomycota</taxon>
        <taxon>Pezizomycotina</taxon>
        <taxon>Leotiomycetes</taxon>
        <taxon>Helotiales</taxon>
        <taxon>Sclerotiniaceae</taxon>
        <taxon>Sclerotinia</taxon>
    </lineage>
</organism>
<dbReference type="HOGENOM" id="CLU_1807382_0_0_1"/>
<sequence length="143" mass="16491">MLRFTDHSLIVGSLTVNRSLSLHLKRTKYYGKGFEVIVKTRSGPFFPGFPTVIHDYLVSITFTRKASDTGQMSYFRSDYGYETSTTWLLLSKMEGLHKVLVRVDVVFSLCYSSIQLVLGIWEIRMPSNPTILPFVTRRSKLWD</sequence>
<reference evidence="2" key="1">
    <citation type="journal article" date="2011" name="PLoS Genet.">
        <title>Genomic analysis of the necrotrophic fungal pathogens Sclerotinia sclerotiorum and Botrytis cinerea.</title>
        <authorList>
            <person name="Amselem J."/>
            <person name="Cuomo C.A."/>
            <person name="van Kan J.A."/>
            <person name="Viaud M."/>
            <person name="Benito E.P."/>
            <person name="Couloux A."/>
            <person name="Coutinho P.M."/>
            <person name="de Vries R.P."/>
            <person name="Dyer P.S."/>
            <person name="Fillinger S."/>
            <person name="Fournier E."/>
            <person name="Gout L."/>
            <person name="Hahn M."/>
            <person name="Kohn L."/>
            <person name="Lapalu N."/>
            <person name="Plummer K.M."/>
            <person name="Pradier J.M."/>
            <person name="Quevillon E."/>
            <person name="Sharon A."/>
            <person name="Simon A."/>
            <person name="ten Have A."/>
            <person name="Tudzynski B."/>
            <person name="Tudzynski P."/>
            <person name="Wincker P."/>
            <person name="Andrew M."/>
            <person name="Anthouard V."/>
            <person name="Beever R.E."/>
            <person name="Beffa R."/>
            <person name="Benoit I."/>
            <person name="Bouzid O."/>
            <person name="Brault B."/>
            <person name="Chen Z."/>
            <person name="Choquer M."/>
            <person name="Collemare J."/>
            <person name="Cotton P."/>
            <person name="Danchin E.G."/>
            <person name="Da Silva C."/>
            <person name="Gautier A."/>
            <person name="Giraud C."/>
            <person name="Giraud T."/>
            <person name="Gonzalez C."/>
            <person name="Grossetete S."/>
            <person name="Guldener U."/>
            <person name="Henrissat B."/>
            <person name="Howlett B.J."/>
            <person name="Kodira C."/>
            <person name="Kretschmer M."/>
            <person name="Lappartient A."/>
            <person name="Leroch M."/>
            <person name="Levis C."/>
            <person name="Mauceli E."/>
            <person name="Neuveglise C."/>
            <person name="Oeser B."/>
            <person name="Pearson M."/>
            <person name="Poulain J."/>
            <person name="Poussereau N."/>
            <person name="Quesneville H."/>
            <person name="Rascle C."/>
            <person name="Schumacher J."/>
            <person name="Segurens B."/>
            <person name="Sexton A."/>
            <person name="Silva E."/>
            <person name="Sirven C."/>
            <person name="Soanes D.M."/>
            <person name="Talbot N.J."/>
            <person name="Templeton M."/>
            <person name="Yandava C."/>
            <person name="Yarden O."/>
            <person name="Zeng Q."/>
            <person name="Rollins J.A."/>
            <person name="Lebrun M.H."/>
            <person name="Dickman M."/>
        </authorList>
    </citation>
    <scope>NUCLEOTIDE SEQUENCE [LARGE SCALE GENOMIC DNA]</scope>
    <source>
        <strain evidence="2">ATCC 18683 / 1980 / Ss-1</strain>
    </source>
</reference>
<dbReference type="Proteomes" id="UP000001312">
    <property type="component" value="Unassembled WGS sequence"/>
</dbReference>
<dbReference type="RefSeq" id="XP_001591828.1">
    <property type="nucleotide sequence ID" value="XM_001591778.1"/>
</dbReference>
<name>A7EPM5_SCLS1</name>
<dbReference type="AlphaFoldDB" id="A7EPM5"/>
<dbReference type="InParanoid" id="A7EPM5"/>
<evidence type="ECO:0000313" key="1">
    <source>
        <dbReference type="EMBL" id="EDO04791.1"/>
    </source>
</evidence>
<dbReference type="EMBL" id="CH476629">
    <property type="protein sequence ID" value="EDO04791.1"/>
    <property type="molecule type" value="Genomic_DNA"/>
</dbReference>
<accession>A7EPM5</accession>
<gene>
    <name evidence="1" type="ORF">SS1G_07274</name>
</gene>
<proteinExistence type="predicted"/>
<protein>
    <submittedName>
        <fullName evidence="1">Uncharacterized protein</fullName>
    </submittedName>
</protein>